<dbReference type="PANTHER" id="PTHR30026:SF5">
    <property type="entry name" value="ABC-TYPE EFFLUX SYSTEM SECRETIN COMPONENT"/>
    <property type="match status" value="1"/>
</dbReference>
<dbReference type="Gene3D" id="1.20.1600.10">
    <property type="entry name" value="Outer membrane efflux proteins (OEP)"/>
    <property type="match status" value="1"/>
</dbReference>
<gene>
    <name evidence="9" type="ORF">LNL84_06795</name>
</gene>
<feature type="chain" id="PRO_5040769600" evidence="8">
    <location>
        <begin position="24"/>
        <end position="479"/>
    </location>
</feature>
<dbReference type="RefSeq" id="WP_244356171.1">
    <property type="nucleotide sequence ID" value="NZ_JAJNNZ010000004.1"/>
</dbReference>
<keyword evidence="6" id="KW-0472">Membrane</keyword>
<keyword evidence="3" id="KW-0813">Transport</keyword>
<dbReference type="EMBL" id="JAJNNZ010000004">
    <property type="protein sequence ID" value="MCJ2376541.1"/>
    <property type="molecule type" value="Genomic_DNA"/>
</dbReference>
<comment type="subcellular location">
    <subcellularLocation>
        <location evidence="1">Cell outer membrane</location>
    </subcellularLocation>
</comment>
<comment type="caution">
    <text evidence="9">The sequence shown here is derived from an EMBL/GenBank/DDBJ whole genome shotgun (WGS) entry which is preliminary data.</text>
</comment>
<dbReference type="SUPFAM" id="SSF56954">
    <property type="entry name" value="Outer membrane efflux proteins (OEP)"/>
    <property type="match status" value="1"/>
</dbReference>
<keyword evidence="7" id="KW-0998">Cell outer membrane</keyword>
<keyword evidence="10" id="KW-1185">Reference proteome</keyword>
<dbReference type="PANTHER" id="PTHR30026">
    <property type="entry name" value="OUTER MEMBRANE PROTEIN TOLC"/>
    <property type="match status" value="1"/>
</dbReference>
<keyword evidence="5" id="KW-0812">Transmembrane</keyword>
<evidence type="ECO:0000256" key="1">
    <source>
        <dbReference type="ARBA" id="ARBA00004442"/>
    </source>
</evidence>
<proteinExistence type="inferred from homology"/>
<name>A0A9X2AVV6_9VIBR</name>
<accession>A0A9X2AVV6</accession>
<evidence type="ECO:0000313" key="9">
    <source>
        <dbReference type="EMBL" id="MCJ2376541.1"/>
    </source>
</evidence>
<evidence type="ECO:0000256" key="5">
    <source>
        <dbReference type="ARBA" id="ARBA00022692"/>
    </source>
</evidence>
<organism evidence="9 10">
    <name type="scientific">Vibrio gelatinilyticus</name>
    <dbReference type="NCBI Taxonomy" id="2893468"/>
    <lineage>
        <taxon>Bacteria</taxon>
        <taxon>Pseudomonadati</taxon>
        <taxon>Pseudomonadota</taxon>
        <taxon>Gammaproteobacteria</taxon>
        <taxon>Vibrionales</taxon>
        <taxon>Vibrionaceae</taxon>
        <taxon>Vibrio</taxon>
    </lineage>
</organism>
<dbReference type="Proteomes" id="UP001139488">
    <property type="component" value="Unassembled WGS sequence"/>
</dbReference>
<dbReference type="Pfam" id="PF02321">
    <property type="entry name" value="OEP"/>
    <property type="match status" value="2"/>
</dbReference>
<evidence type="ECO:0000256" key="7">
    <source>
        <dbReference type="ARBA" id="ARBA00023237"/>
    </source>
</evidence>
<evidence type="ECO:0000256" key="4">
    <source>
        <dbReference type="ARBA" id="ARBA00022452"/>
    </source>
</evidence>
<evidence type="ECO:0000313" key="10">
    <source>
        <dbReference type="Proteomes" id="UP001139488"/>
    </source>
</evidence>
<evidence type="ECO:0000256" key="6">
    <source>
        <dbReference type="ARBA" id="ARBA00023136"/>
    </source>
</evidence>
<evidence type="ECO:0000256" key="3">
    <source>
        <dbReference type="ARBA" id="ARBA00022448"/>
    </source>
</evidence>
<dbReference type="InterPro" id="IPR051906">
    <property type="entry name" value="TolC-like"/>
</dbReference>
<keyword evidence="8" id="KW-0732">Signal</keyword>
<comment type="similarity">
    <text evidence="2">Belongs to the outer membrane factor (OMF) (TC 1.B.17) family.</text>
</comment>
<evidence type="ECO:0000256" key="8">
    <source>
        <dbReference type="SAM" id="SignalP"/>
    </source>
</evidence>
<dbReference type="GO" id="GO:1990281">
    <property type="term" value="C:efflux pump complex"/>
    <property type="evidence" value="ECO:0007669"/>
    <property type="project" value="TreeGrafter"/>
</dbReference>
<reference evidence="9" key="1">
    <citation type="submission" date="2021-11" db="EMBL/GenBank/DDBJ databases">
        <title>Vibrio ZSDE26 sp. nov. and Vibrio ZSDZ34 sp. nov., isolated from coastal seawater in Qingdao.</title>
        <authorList>
            <person name="Zhang P."/>
        </authorList>
    </citation>
    <scope>NUCLEOTIDE SEQUENCE</scope>
    <source>
        <strain evidence="9">ZSDZ34</strain>
    </source>
</reference>
<evidence type="ECO:0000256" key="2">
    <source>
        <dbReference type="ARBA" id="ARBA00007613"/>
    </source>
</evidence>
<dbReference type="GO" id="GO:0015288">
    <property type="term" value="F:porin activity"/>
    <property type="evidence" value="ECO:0007669"/>
    <property type="project" value="TreeGrafter"/>
</dbReference>
<feature type="signal peptide" evidence="8">
    <location>
        <begin position="1"/>
        <end position="23"/>
    </location>
</feature>
<dbReference type="GO" id="GO:0009279">
    <property type="term" value="C:cell outer membrane"/>
    <property type="evidence" value="ECO:0007669"/>
    <property type="project" value="UniProtKB-SubCell"/>
</dbReference>
<dbReference type="GO" id="GO:0015562">
    <property type="term" value="F:efflux transmembrane transporter activity"/>
    <property type="evidence" value="ECO:0007669"/>
    <property type="project" value="InterPro"/>
</dbReference>
<protein>
    <submittedName>
        <fullName evidence="9">TolC family protein</fullName>
    </submittedName>
</protein>
<sequence length="479" mass="52287">MKHKSLHLALGALLGTVSFSALSAAVSFDEAWLLLQENNNSLAAQRANVERYGHLQSATGNLNLPSVTLGANYTRLDQDVTLSGAQFTESLSGIPPELGAIIGSSPELGAIANSLGGITSTIENKDIFSSSIRAIWPLFTGGRITAAQSAAEGKKEEAQSQLAMEIQARYEDLSKYYFTVILAKEVVNTRLAVEKGLTKHRDFSIKLEQQGQIARVERLQSEASLDKAMVERKKAEHNLNIAQAALTQVLGQAETVEPRDPLFINQNLPPLDAFIDQTLDTYPGLAILDAKQKQASSLLDSEKGKYYPEVYAYGDYSLYHGESLTSQLKPNWLVGIGVSVPLLENSGRSEQMKAANSAVSQVHFLKRQAKQDLSVLVEKTYLEAQQALDEVQGLNSSISLAEENLKLRQKAFSQGLGRSLDVVDAELYLANVKTQQAAATFHYLVSLNKLLALASEMNSFPQYRNNSVLPSDLRTKEAS</sequence>
<dbReference type="AlphaFoldDB" id="A0A9X2AVV6"/>
<keyword evidence="4" id="KW-1134">Transmembrane beta strand</keyword>
<dbReference type="InterPro" id="IPR003423">
    <property type="entry name" value="OMP_efflux"/>
</dbReference>